<name>A0ABS6S0S1_9BACT</name>
<protein>
    <recommendedName>
        <fullName evidence="4">DUF3782 domain-containing protein</fullName>
    </recommendedName>
</protein>
<organism evidence="2 3">
    <name type="scientific">Candidatus Magnetobacterium casense</name>
    <dbReference type="NCBI Taxonomy" id="1455061"/>
    <lineage>
        <taxon>Bacteria</taxon>
        <taxon>Pseudomonadati</taxon>
        <taxon>Nitrospirota</taxon>
        <taxon>Thermodesulfovibrionia</taxon>
        <taxon>Thermodesulfovibrionales</taxon>
        <taxon>Candidatus Magnetobacteriaceae</taxon>
        <taxon>Candidatus Magnetobacterium</taxon>
    </lineage>
</organism>
<evidence type="ECO:0000256" key="1">
    <source>
        <dbReference type="SAM" id="Coils"/>
    </source>
</evidence>
<accession>A0ABS6S0S1</accession>
<dbReference type="PANTHER" id="PTHR38753">
    <property type="entry name" value="SLR1441 PROTEIN"/>
    <property type="match status" value="1"/>
</dbReference>
<keyword evidence="1" id="KW-0175">Coiled coil</keyword>
<keyword evidence="3" id="KW-1185">Reference proteome</keyword>
<dbReference type="PANTHER" id="PTHR38753:SF1">
    <property type="entry name" value="SLR1441 PROTEIN"/>
    <property type="match status" value="1"/>
</dbReference>
<dbReference type="Proteomes" id="UP001196980">
    <property type="component" value="Unassembled WGS sequence"/>
</dbReference>
<evidence type="ECO:0000313" key="2">
    <source>
        <dbReference type="EMBL" id="MBV6342447.1"/>
    </source>
</evidence>
<dbReference type="RefSeq" id="WP_218253066.1">
    <property type="nucleotide sequence ID" value="NZ_JABXWD010000258.1"/>
</dbReference>
<proteinExistence type="predicted"/>
<evidence type="ECO:0000313" key="3">
    <source>
        <dbReference type="Proteomes" id="UP001196980"/>
    </source>
</evidence>
<feature type="coiled-coil region" evidence="1">
    <location>
        <begin position="8"/>
        <end position="99"/>
    </location>
</feature>
<dbReference type="EMBL" id="JABXWD010000258">
    <property type="protein sequence ID" value="MBV6342447.1"/>
    <property type="molecule type" value="Genomic_DNA"/>
</dbReference>
<evidence type="ECO:0008006" key="4">
    <source>
        <dbReference type="Google" id="ProtNLM"/>
    </source>
</evidence>
<reference evidence="2 3" key="1">
    <citation type="journal article" date="2020" name="J Geophys Res Biogeosci">
        <title>Magnetotaxis as an Adaptation to Enable Bacterial Shuttling of Microbial Sulfur and Sulfur Cycling Across Aquatic Oxic#Anoxic Interfaces.</title>
        <authorList>
            <person name="Li J."/>
            <person name="Liu P."/>
            <person name="Wang J."/>
            <person name="Roberts A.P."/>
            <person name="Pan Y."/>
        </authorList>
    </citation>
    <scope>NUCLEOTIDE SEQUENCE [LARGE SCALE GENOMIC DNA]</scope>
    <source>
        <strain evidence="2 3">MYR-1_YQ</strain>
    </source>
</reference>
<comment type="caution">
    <text evidence="2">The sequence shown here is derived from an EMBL/GenBank/DDBJ whole genome shotgun (WGS) entry which is preliminary data.</text>
</comment>
<sequence length="244" mass="27375">MYATEDSLDRLEAIVGELARENAELARQLKEWAKRAEEDTRQAAEDTRQLKEAMRISSERVDTQLAKTDAQLAKTDAQLAKTDAQLAKTDEQLAKTEKLVAKTTKTVNELTGKWSNFVVGLVLPATKKMFQERGIELKRVHKGVYIEDANVEIDILGINGQYVVAIEIKSTLKVEDVNEHLERLSKFKEAFDDYVGRIVIGAVAGIVIDKGVDRYAYHKGLFVIGQSGDTVRILNDGKFVPRHF</sequence>
<gene>
    <name evidence="2" type="ORF">HWQ67_12710</name>
</gene>